<evidence type="ECO:0000313" key="1">
    <source>
        <dbReference type="EMBL" id="KAI3769297.1"/>
    </source>
</evidence>
<comment type="caution">
    <text evidence="1">The sequence shown here is derived from an EMBL/GenBank/DDBJ whole genome shotgun (WGS) entry which is preliminary data.</text>
</comment>
<accession>A0ACB9FE20</accession>
<dbReference type="Proteomes" id="UP001055879">
    <property type="component" value="Linkage Group LG01"/>
</dbReference>
<sequence>MVYNGQMIDTEIEHARLLPEPGVVPFGRIASFRQPNDHPPQLGNIHGLFPSGIDSTTFMVAPPGARVVPVPITPGMQNPLLVPTNQVMDGFNGAFKGKIAGGFPVNFRYFYPAPGSSSFVVPEYRGYDVIPVVMGPGNHRGPRNRPAGAIGLDHPGVQLVPLSHGAQPQPVQVVPAPWLDPQFRGNAPGIPYMQRYTNGYQVMTANRNPVAFVQPPVASHPPAPPMPPLRGTPNVGFNPHLASTSRMVPLQNGVELVPRFVGPAPPVGVRVYQPRRQDLMVESTSRHRGFPAHLRVLPEDGVAMLDISNYGHRVDHHRDMRLDIDHMSYEELLALGEQIGNAGSSLSDDFILGHLKTRTFTFSHSKDGSSADRELNFCTICQMDYNDQEKIGMLDCSHEYHVDCIKKWLAVKNSCPVCKCTALATTQGNEAGNREEP</sequence>
<gene>
    <name evidence="1" type="ORF">L6452_00398</name>
</gene>
<evidence type="ECO:0000313" key="2">
    <source>
        <dbReference type="Proteomes" id="UP001055879"/>
    </source>
</evidence>
<reference evidence="1 2" key="2">
    <citation type="journal article" date="2022" name="Mol. Ecol. Resour.">
        <title>The genomes of chicory, endive, great burdock and yacon provide insights into Asteraceae paleo-polyploidization history and plant inulin production.</title>
        <authorList>
            <person name="Fan W."/>
            <person name="Wang S."/>
            <person name="Wang H."/>
            <person name="Wang A."/>
            <person name="Jiang F."/>
            <person name="Liu H."/>
            <person name="Zhao H."/>
            <person name="Xu D."/>
            <person name="Zhang Y."/>
        </authorList>
    </citation>
    <scope>NUCLEOTIDE SEQUENCE [LARGE SCALE GENOMIC DNA]</scope>
    <source>
        <strain evidence="2">cv. Niubang</strain>
    </source>
</reference>
<keyword evidence="2" id="KW-1185">Reference proteome</keyword>
<dbReference type="EMBL" id="CM042047">
    <property type="protein sequence ID" value="KAI3769297.1"/>
    <property type="molecule type" value="Genomic_DNA"/>
</dbReference>
<protein>
    <submittedName>
        <fullName evidence="1">Uncharacterized protein</fullName>
    </submittedName>
</protein>
<name>A0ACB9FE20_ARCLA</name>
<reference evidence="2" key="1">
    <citation type="journal article" date="2022" name="Mol. Ecol. Resour.">
        <title>The genomes of chicory, endive, great burdock and yacon provide insights into Asteraceae palaeo-polyploidization history and plant inulin production.</title>
        <authorList>
            <person name="Fan W."/>
            <person name="Wang S."/>
            <person name="Wang H."/>
            <person name="Wang A."/>
            <person name="Jiang F."/>
            <person name="Liu H."/>
            <person name="Zhao H."/>
            <person name="Xu D."/>
            <person name="Zhang Y."/>
        </authorList>
    </citation>
    <scope>NUCLEOTIDE SEQUENCE [LARGE SCALE GENOMIC DNA]</scope>
    <source>
        <strain evidence="2">cv. Niubang</strain>
    </source>
</reference>
<organism evidence="1 2">
    <name type="scientific">Arctium lappa</name>
    <name type="common">Greater burdock</name>
    <name type="synonym">Lappa major</name>
    <dbReference type="NCBI Taxonomy" id="4217"/>
    <lineage>
        <taxon>Eukaryota</taxon>
        <taxon>Viridiplantae</taxon>
        <taxon>Streptophyta</taxon>
        <taxon>Embryophyta</taxon>
        <taxon>Tracheophyta</taxon>
        <taxon>Spermatophyta</taxon>
        <taxon>Magnoliopsida</taxon>
        <taxon>eudicotyledons</taxon>
        <taxon>Gunneridae</taxon>
        <taxon>Pentapetalae</taxon>
        <taxon>asterids</taxon>
        <taxon>campanulids</taxon>
        <taxon>Asterales</taxon>
        <taxon>Asteraceae</taxon>
        <taxon>Carduoideae</taxon>
        <taxon>Cardueae</taxon>
        <taxon>Arctiinae</taxon>
        <taxon>Arctium</taxon>
    </lineage>
</organism>
<proteinExistence type="predicted"/>